<evidence type="ECO:0000313" key="12">
    <source>
        <dbReference type="EMBL" id="KKL78976.1"/>
    </source>
</evidence>
<dbReference type="InterPro" id="IPR029045">
    <property type="entry name" value="ClpP/crotonase-like_dom_sf"/>
</dbReference>
<evidence type="ECO:0000256" key="10">
    <source>
        <dbReference type="ARBA" id="ARBA00049152"/>
    </source>
</evidence>
<dbReference type="GO" id="GO:0009317">
    <property type="term" value="C:acetyl-CoA carboxylase complex"/>
    <property type="evidence" value="ECO:0007669"/>
    <property type="project" value="InterPro"/>
</dbReference>
<keyword evidence="9" id="KW-0275">Fatty acid biosynthesis</keyword>
<dbReference type="PANTHER" id="PTHR42853">
    <property type="entry name" value="ACETYL-COENZYME A CARBOXYLASE CARBOXYL TRANSFERASE SUBUNIT ALPHA"/>
    <property type="match status" value="1"/>
</dbReference>
<name>A0A0F9FKF9_9ZZZZ</name>
<dbReference type="UniPathway" id="UPA00655">
    <property type="reaction ID" value="UER00711"/>
</dbReference>
<dbReference type="InterPro" id="IPR001095">
    <property type="entry name" value="Acetyl_CoA_COase_a_su"/>
</dbReference>
<dbReference type="GO" id="GO:0005524">
    <property type="term" value="F:ATP binding"/>
    <property type="evidence" value="ECO:0007669"/>
    <property type="project" value="UniProtKB-KW"/>
</dbReference>
<evidence type="ECO:0000256" key="3">
    <source>
        <dbReference type="ARBA" id="ARBA00022516"/>
    </source>
</evidence>
<evidence type="ECO:0000256" key="4">
    <source>
        <dbReference type="ARBA" id="ARBA00022679"/>
    </source>
</evidence>
<dbReference type="InterPro" id="IPR011763">
    <property type="entry name" value="COA_CT_C"/>
</dbReference>
<keyword evidence="7" id="KW-0067">ATP-binding</keyword>
<dbReference type="PRINTS" id="PR01069">
    <property type="entry name" value="ACCCTRFRASEA"/>
</dbReference>
<feature type="domain" description="CoA carboxyltransferase C-terminal" evidence="11">
    <location>
        <begin position="62"/>
        <end position="316"/>
    </location>
</feature>
<dbReference type="EMBL" id="LAZR01023301">
    <property type="protein sequence ID" value="KKL78976.1"/>
    <property type="molecule type" value="Genomic_DNA"/>
</dbReference>
<evidence type="ECO:0000256" key="1">
    <source>
        <dbReference type="ARBA" id="ARBA00004956"/>
    </source>
</evidence>
<proteinExistence type="predicted"/>
<keyword evidence="5" id="KW-0547">Nucleotide-binding</keyword>
<protein>
    <recommendedName>
        <fullName evidence="2">acetyl-CoA carboxytransferase</fullName>
        <ecNumber evidence="2">2.1.3.15</ecNumber>
    </recommendedName>
</protein>
<dbReference type="GO" id="GO:2001295">
    <property type="term" value="P:malonyl-CoA biosynthetic process"/>
    <property type="evidence" value="ECO:0007669"/>
    <property type="project" value="UniProtKB-UniPathway"/>
</dbReference>
<evidence type="ECO:0000256" key="6">
    <source>
        <dbReference type="ARBA" id="ARBA00022832"/>
    </source>
</evidence>
<feature type="non-terminal residue" evidence="12">
    <location>
        <position position="418"/>
    </location>
</feature>
<keyword evidence="6" id="KW-0276">Fatty acid metabolism</keyword>
<comment type="pathway">
    <text evidence="1">Lipid metabolism; malonyl-CoA biosynthesis; malonyl-CoA from acetyl-CoA: step 1/1.</text>
</comment>
<evidence type="ECO:0000256" key="9">
    <source>
        <dbReference type="ARBA" id="ARBA00023160"/>
    </source>
</evidence>
<keyword evidence="4" id="KW-0808">Transferase</keyword>
<dbReference type="GO" id="GO:0006633">
    <property type="term" value="P:fatty acid biosynthetic process"/>
    <property type="evidence" value="ECO:0007669"/>
    <property type="project" value="UniProtKB-KW"/>
</dbReference>
<dbReference type="Gene3D" id="3.90.226.10">
    <property type="entry name" value="2-enoyl-CoA Hydratase, Chain A, domain 1"/>
    <property type="match status" value="1"/>
</dbReference>
<keyword evidence="8" id="KW-0443">Lipid metabolism</keyword>
<dbReference type="EC" id="2.1.3.15" evidence="2"/>
<organism evidence="12">
    <name type="scientific">marine sediment metagenome</name>
    <dbReference type="NCBI Taxonomy" id="412755"/>
    <lineage>
        <taxon>unclassified sequences</taxon>
        <taxon>metagenomes</taxon>
        <taxon>ecological metagenomes</taxon>
    </lineage>
</organism>
<dbReference type="GO" id="GO:0003989">
    <property type="term" value="F:acetyl-CoA carboxylase activity"/>
    <property type="evidence" value="ECO:0007669"/>
    <property type="project" value="InterPro"/>
</dbReference>
<accession>A0A0F9FKF9</accession>
<keyword evidence="3" id="KW-0444">Lipid biosynthesis</keyword>
<comment type="caution">
    <text evidence="12">The sequence shown here is derived from an EMBL/GenBank/DDBJ whole genome shotgun (WGS) entry which is preliminary data.</text>
</comment>
<sequence>MDLDKKIILRKIEEGKDIVSYLKDIDIGIPSAEISRISFKLQEAENLARNDNSTIAGNKLNSIDDLFAGVRKSYFLNLSPRKIDSISRSDQRPKTLDYAREVFEDFEEIKGFNANSADPAVVCGFARLDSNNIMVIGHEKGGFNEDFRRGGSALPQGNLKAIRAMKLAEKFGIPVVTFIDTPGSWPLEEYLPAQRIAKNLEVQYLLKVPHVSVVIGEGGSGGALAIDVCDYRIMLDKAYYSVISISGGAAIIARDKRHISEADLDRAAKNLRITADNARKLGVVDRIVKEPAIGARKNDKDFYLDVREAVIEGLHTVKKNISPFFIPDSKIRDSWKLKKYQVPALLRKRYRKYKKIGVYHTSISDKIRHFMGELYRIKWVHTVFTPLRKSVEFVKNLKIREKEEVSLLKAEVQPTVLS</sequence>
<evidence type="ECO:0000256" key="8">
    <source>
        <dbReference type="ARBA" id="ARBA00023098"/>
    </source>
</evidence>
<dbReference type="SUPFAM" id="SSF52096">
    <property type="entry name" value="ClpP/crotonase"/>
    <property type="match status" value="1"/>
</dbReference>
<evidence type="ECO:0000259" key="11">
    <source>
        <dbReference type="PROSITE" id="PS50989"/>
    </source>
</evidence>
<dbReference type="PANTHER" id="PTHR42853:SF3">
    <property type="entry name" value="ACETYL-COENZYME A CARBOXYLASE CARBOXYL TRANSFERASE SUBUNIT ALPHA, CHLOROPLASTIC"/>
    <property type="match status" value="1"/>
</dbReference>
<dbReference type="PROSITE" id="PS50989">
    <property type="entry name" value="COA_CT_CTER"/>
    <property type="match status" value="1"/>
</dbReference>
<evidence type="ECO:0000256" key="5">
    <source>
        <dbReference type="ARBA" id="ARBA00022741"/>
    </source>
</evidence>
<evidence type="ECO:0000256" key="7">
    <source>
        <dbReference type="ARBA" id="ARBA00022840"/>
    </source>
</evidence>
<gene>
    <name evidence="12" type="ORF">LCGC14_2019470</name>
</gene>
<dbReference type="GO" id="GO:0016743">
    <property type="term" value="F:carboxyl- or carbamoyltransferase activity"/>
    <property type="evidence" value="ECO:0007669"/>
    <property type="project" value="InterPro"/>
</dbReference>
<dbReference type="Pfam" id="PF03255">
    <property type="entry name" value="ACCA"/>
    <property type="match status" value="1"/>
</dbReference>
<evidence type="ECO:0000256" key="2">
    <source>
        <dbReference type="ARBA" id="ARBA00011883"/>
    </source>
</evidence>
<reference evidence="12" key="1">
    <citation type="journal article" date="2015" name="Nature">
        <title>Complex archaea that bridge the gap between prokaryotes and eukaryotes.</title>
        <authorList>
            <person name="Spang A."/>
            <person name="Saw J.H."/>
            <person name="Jorgensen S.L."/>
            <person name="Zaremba-Niedzwiedzka K."/>
            <person name="Martijn J."/>
            <person name="Lind A.E."/>
            <person name="van Eijk R."/>
            <person name="Schleper C."/>
            <person name="Guy L."/>
            <person name="Ettema T.J."/>
        </authorList>
    </citation>
    <scope>NUCLEOTIDE SEQUENCE</scope>
</reference>
<dbReference type="AlphaFoldDB" id="A0A0F9FKF9"/>
<comment type="catalytic activity">
    <reaction evidence="10">
        <text>N(6)-carboxybiotinyl-L-lysyl-[protein] + acetyl-CoA = N(6)-biotinyl-L-lysyl-[protein] + malonyl-CoA</text>
        <dbReference type="Rhea" id="RHEA:54728"/>
        <dbReference type="Rhea" id="RHEA-COMP:10505"/>
        <dbReference type="Rhea" id="RHEA-COMP:10506"/>
        <dbReference type="ChEBI" id="CHEBI:57288"/>
        <dbReference type="ChEBI" id="CHEBI:57384"/>
        <dbReference type="ChEBI" id="CHEBI:83144"/>
        <dbReference type="ChEBI" id="CHEBI:83145"/>
        <dbReference type="EC" id="2.1.3.15"/>
    </reaction>
</comment>